<accession>A0ABU8WPZ6</accession>
<gene>
    <name evidence="3" type="primary">puhB</name>
    <name evidence="3" type="ORF">WKW82_19445</name>
</gene>
<evidence type="ECO:0000259" key="2">
    <source>
        <dbReference type="Pfam" id="PF03703"/>
    </source>
</evidence>
<keyword evidence="1" id="KW-0812">Transmembrane</keyword>
<keyword evidence="1" id="KW-1133">Transmembrane helix</keyword>
<dbReference type="InterPro" id="IPR005182">
    <property type="entry name" value="YdbS-like_PH"/>
</dbReference>
<dbReference type="NCBIfam" id="NF040894">
    <property type="entry name" value="puhB_PGC"/>
    <property type="match status" value="1"/>
</dbReference>
<reference evidence="3 4" key="1">
    <citation type="submission" date="2024-03" db="EMBL/GenBank/DDBJ databases">
        <title>Novel species of the genus Variovorax.</title>
        <authorList>
            <person name="Liu Q."/>
            <person name="Xin Y.-H."/>
        </authorList>
    </citation>
    <scope>NUCLEOTIDE SEQUENCE [LARGE SCALE GENOMIC DNA]</scope>
    <source>
        <strain evidence="3 4">KACC 18900</strain>
    </source>
</reference>
<feature type="transmembrane region" description="Helical" evidence="1">
    <location>
        <begin position="79"/>
        <end position="100"/>
    </location>
</feature>
<feature type="transmembrane region" description="Helical" evidence="1">
    <location>
        <begin position="112"/>
        <end position="131"/>
    </location>
</feature>
<dbReference type="InterPro" id="IPR054839">
    <property type="entry name" value="puhB_PGC"/>
</dbReference>
<dbReference type="Proteomes" id="UP001385892">
    <property type="component" value="Unassembled WGS sequence"/>
</dbReference>
<feature type="domain" description="YdbS-like PH" evidence="2">
    <location>
        <begin position="101"/>
        <end position="163"/>
    </location>
</feature>
<proteinExistence type="predicted"/>
<dbReference type="Pfam" id="PF03703">
    <property type="entry name" value="bPH_2"/>
    <property type="match status" value="1"/>
</dbReference>
<evidence type="ECO:0000313" key="4">
    <source>
        <dbReference type="Proteomes" id="UP001385892"/>
    </source>
</evidence>
<evidence type="ECO:0000313" key="3">
    <source>
        <dbReference type="EMBL" id="MEJ8848843.1"/>
    </source>
</evidence>
<comment type="caution">
    <text evidence="3">The sequence shown here is derived from an EMBL/GenBank/DDBJ whole genome shotgun (WGS) entry which is preliminary data.</text>
</comment>
<evidence type="ECO:0000256" key="1">
    <source>
        <dbReference type="SAM" id="Phobius"/>
    </source>
</evidence>
<organism evidence="3 4">
    <name type="scientific">Variovorax rhizosphaerae</name>
    <dbReference type="NCBI Taxonomy" id="1836200"/>
    <lineage>
        <taxon>Bacteria</taxon>
        <taxon>Pseudomonadati</taxon>
        <taxon>Pseudomonadota</taxon>
        <taxon>Betaproteobacteria</taxon>
        <taxon>Burkholderiales</taxon>
        <taxon>Comamonadaceae</taxon>
        <taxon>Variovorax</taxon>
    </lineage>
</organism>
<sequence length="228" mass="24295">MTTVRPGDDHDFEPVFGLPEHLPRSERMLWQGSPDWKRMTLSAMHIRGLGVYFAVLILWRGANVMSSGGSVTDALVSMLWLMPLAALALATIGVLGWLSARTAVYTITDHRVVMRVGIVLTITYNLPFSAIDAASLHADAHGAGDIALALHGSDRIAFVHLWPHVRPWRVARTEPMLRALPNARGVATLLGAALAGSAGMALPAAVRSATQPAVPAHENNPAPGALAT</sequence>
<keyword evidence="4" id="KW-1185">Reference proteome</keyword>
<feature type="transmembrane region" description="Helical" evidence="1">
    <location>
        <begin position="39"/>
        <end position="59"/>
    </location>
</feature>
<name>A0ABU8WPZ6_9BURK</name>
<dbReference type="RefSeq" id="WP_340343960.1">
    <property type="nucleotide sequence ID" value="NZ_JBBKZT010000008.1"/>
</dbReference>
<protein>
    <submittedName>
        <fullName evidence="3">Photosynthetic complex putative assembly protein PuhB</fullName>
    </submittedName>
</protein>
<keyword evidence="1" id="KW-0472">Membrane</keyword>
<dbReference type="EMBL" id="JBBKZT010000008">
    <property type="protein sequence ID" value="MEJ8848843.1"/>
    <property type="molecule type" value="Genomic_DNA"/>
</dbReference>